<evidence type="ECO:0000313" key="3">
    <source>
        <dbReference type="Proteomes" id="UP001215598"/>
    </source>
</evidence>
<dbReference type="AlphaFoldDB" id="A0AAD7IXN6"/>
<name>A0AAD7IXN6_9AGAR</name>
<proteinExistence type="predicted"/>
<comment type="caution">
    <text evidence="2">The sequence shown here is derived from an EMBL/GenBank/DDBJ whole genome shotgun (WGS) entry which is preliminary data.</text>
</comment>
<dbReference type="Proteomes" id="UP001215598">
    <property type="component" value="Unassembled WGS sequence"/>
</dbReference>
<dbReference type="EMBL" id="JARKIB010000064">
    <property type="protein sequence ID" value="KAJ7750859.1"/>
    <property type="molecule type" value="Genomic_DNA"/>
</dbReference>
<gene>
    <name evidence="1" type="ORF">B0H16DRAFT_1227346</name>
    <name evidence="2" type="ORF">B0H16DRAFT_1235326</name>
</gene>
<feature type="non-terminal residue" evidence="2">
    <location>
        <position position="1"/>
    </location>
</feature>
<organism evidence="2 3">
    <name type="scientific">Mycena metata</name>
    <dbReference type="NCBI Taxonomy" id="1033252"/>
    <lineage>
        <taxon>Eukaryota</taxon>
        <taxon>Fungi</taxon>
        <taxon>Dikarya</taxon>
        <taxon>Basidiomycota</taxon>
        <taxon>Agaricomycotina</taxon>
        <taxon>Agaricomycetes</taxon>
        <taxon>Agaricomycetidae</taxon>
        <taxon>Agaricales</taxon>
        <taxon>Marasmiineae</taxon>
        <taxon>Mycenaceae</taxon>
        <taxon>Mycena</taxon>
    </lineage>
</organism>
<reference evidence="2" key="1">
    <citation type="submission" date="2023-03" db="EMBL/GenBank/DDBJ databases">
        <title>Massive genome expansion in bonnet fungi (Mycena s.s.) driven by repeated elements and novel gene families across ecological guilds.</title>
        <authorList>
            <consortium name="Lawrence Berkeley National Laboratory"/>
            <person name="Harder C.B."/>
            <person name="Miyauchi S."/>
            <person name="Viragh M."/>
            <person name="Kuo A."/>
            <person name="Thoen E."/>
            <person name="Andreopoulos B."/>
            <person name="Lu D."/>
            <person name="Skrede I."/>
            <person name="Drula E."/>
            <person name="Henrissat B."/>
            <person name="Morin E."/>
            <person name="Kohler A."/>
            <person name="Barry K."/>
            <person name="LaButti K."/>
            <person name="Morin E."/>
            <person name="Salamov A."/>
            <person name="Lipzen A."/>
            <person name="Mereny Z."/>
            <person name="Hegedus B."/>
            <person name="Baldrian P."/>
            <person name="Stursova M."/>
            <person name="Weitz H."/>
            <person name="Taylor A."/>
            <person name="Grigoriev I.V."/>
            <person name="Nagy L.G."/>
            <person name="Martin F."/>
            <person name="Kauserud H."/>
        </authorList>
    </citation>
    <scope>NUCLEOTIDE SEQUENCE</scope>
    <source>
        <strain evidence="2">CBHHK182m</strain>
    </source>
</reference>
<evidence type="ECO:0000313" key="2">
    <source>
        <dbReference type="EMBL" id="KAJ7750859.1"/>
    </source>
</evidence>
<keyword evidence="3" id="KW-1185">Reference proteome</keyword>
<feature type="non-terminal residue" evidence="2">
    <location>
        <position position="58"/>
    </location>
</feature>
<dbReference type="EMBL" id="JARKIB010000083">
    <property type="protein sequence ID" value="KAJ7745354.1"/>
    <property type="molecule type" value="Genomic_DNA"/>
</dbReference>
<sequence length="58" mass="6475">LAQAFQEVLDDYGIADKPLGLTGDNATSNDTQTKILHKLKNAFDEVNRVRCFTHSIQL</sequence>
<accession>A0AAD7IXN6</accession>
<protein>
    <submittedName>
        <fullName evidence="2">Uncharacterized protein</fullName>
    </submittedName>
</protein>
<evidence type="ECO:0000313" key="1">
    <source>
        <dbReference type="EMBL" id="KAJ7745354.1"/>
    </source>
</evidence>